<dbReference type="GO" id="GO:0005524">
    <property type="term" value="F:ATP binding"/>
    <property type="evidence" value="ECO:0007669"/>
    <property type="project" value="InterPro"/>
</dbReference>
<dbReference type="Proteomes" id="UP000650524">
    <property type="component" value="Unassembled WGS sequence"/>
</dbReference>
<dbReference type="AlphaFoldDB" id="A0A8J6N3B7"/>
<gene>
    <name evidence="1" type="primary">cobO</name>
    <name evidence="1" type="ORF">H8E19_17980</name>
</gene>
<proteinExistence type="predicted"/>
<dbReference type="GO" id="GO:0008817">
    <property type="term" value="F:corrinoid adenosyltransferase activity"/>
    <property type="evidence" value="ECO:0007669"/>
    <property type="project" value="UniProtKB-EC"/>
</dbReference>
<dbReference type="InterPro" id="IPR003724">
    <property type="entry name" value="CblAdoTrfase_CobA"/>
</dbReference>
<dbReference type="EMBL" id="JACNJD010000370">
    <property type="protein sequence ID" value="MBC8179296.1"/>
    <property type="molecule type" value="Genomic_DNA"/>
</dbReference>
<dbReference type="CDD" id="cd00561">
    <property type="entry name" value="CobA_ACA"/>
    <property type="match status" value="1"/>
</dbReference>
<dbReference type="UniPathway" id="UPA00148">
    <property type="reaction ID" value="UER00233"/>
</dbReference>
<dbReference type="NCBIfam" id="NF004637">
    <property type="entry name" value="PRK05986.1"/>
    <property type="match status" value="1"/>
</dbReference>
<protein>
    <submittedName>
        <fullName evidence="1">Cob(I)yrinic acid a,c-diamide adenosyltransferase</fullName>
        <ecNumber evidence="1">2.5.1.17</ecNumber>
    </submittedName>
</protein>
<evidence type="ECO:0000313" key="2">
    <source>
        <dbReference type="Proteomes" id="UP000650524"/>
    </source>
</evidence>
<dbReference type="Gene3D" id="3.40.50.300">
    <property type="entry name" value="P-loop containing nucleotide triphosphate hydrolases"/>
    <property type="match status" value="1"/>
</dbReference>
<organism evidence="1 2">
    <name type="scientific">Candidatus Desulfacyla euxinica</name>
    <dbReference type="NCBI Taxonomy" id="2841693"/>
    <lineage>
        <taxon>Bacteria</taxon>
        <taxon>Deltaproteobacteria</taxon>
        <taxon>Candidatus Desulfacyla</taxon>
    </lineage>
</organism>
<sequence>MASPITQGLVFVFTGEGKGKTSAALGMAIRAAGRGMQVLILQFMKGRSDLGELYALDKANLPITFMQFGRPGFVQSRVCEPLDIHIAQQGLKTLREAIGKRSYDMIILDEINTAVDFGLLKIDEVISVVKERPSGLHMVLTGRNASKNLIEIADLVTEMKAVKHHYHQGIKAQEGIEF</sequence>
<comment type="caution">
    <text evidence="1">The sequence shown here is derived from an EMBL/GenBank/DDBJ whole genome shotgun (WGS) entry which is preliminary data.</text>
</comment>
<dbReference type="GO" id="GO:0009236">
    <property type="term" value="P:cobalamin biosynthetic process"/>
    <property type="evidence" value="ECO:0007669"/>
    <property type="project" value="UniProtKB-UniPathway"/>
</dbReference>
<dbReference type="SUPFAM" id="SSF52540">
    <property type="entry name" value="P-loop containing nucleoside triphosphate hydrolases"/>
    <property type="match status" value="1"/>
</dbReference>
<dbReference type="NCBIfam" id="TIGR00708">
    <property type="entry name" value="cobA"/>
    <property type="match status" value="1"/>
</dbReference>
<dbReference type="EC" id="2.5.1.17" evidence="1"/>
<evidence type="ECO:0000313" key="1">
    <source>
        <dbReference type="EMBL" id="MBC8179296.1"/>
    </source>
</evidence>
<dbReference type="PANTHER" id="PTHR46638">
    <property type="entry name" value="CORRINOID ADENOSYLTRANSFERASE"/>
    <property type="match status" value="1"/>
</dbReference>
<dbReference type="PANTHER" id="PTHR46638:SF1">
    <property type="entry name" value="CORRINOID ADENOSYLTRANSFERASE"/>
    <property type="match status" value="1"/>
</dbReference>
<reference evidence="1 2" key="1">
    <citation type="submission" date="2020-08" db="EMBL/GenBank/DDBJ databases">
        <title>Bridging the membrane lipid divide: bacteria of the FCB group superphylum have the potential to synthesize archaeal ether lipids.</title>
        <authorList>
            <person name="Villanueva L."/>
            <person name="Von Meijenfeldt F.A.B."/>
            <person name="Westbye A.B."/>
            <person name="Yadav S."/>
            <person name="Hopmans E.C."/>
            <person name="Dutilh B.E."/>
            <person name="Sinninghe Damste J.S."/>
        </authorList>
    </citation>
    <scope>NUCLEOTIDE SEQUENCE [LARGE SCALE GENOMIC DNA]</scope>
    <source>
        <strain evidence="1">NIOZ-UU27</strain>
    </source>
</reference>
<keyword evidence="1" id="KW-0808">Transferase</keyword>
<dbReference type="Pfam" id="PF02572">
    <property type="entry name" value="CobA_CobO_BtuR"/>
    <property type="match status" value="1"/>
</dbReference>
<dbReference type="PIRSF" id="PIRSF015617">
    <property type="entry name" value="Adensltrnsf_CobA"/>
    <property type="match status" value="1"/>
</dbReference>
<name>A0A8J6N3B7_9DELT</name>
<accession>A0A8J6N3B7</accession>
<dbReference type="InterPro" id="IPR027417">
    <property type="entry name" value="P-loop_NTPase"/>
</dbReference>